<sequence length="62" mass="6713">MSAPRFRSIRPRVPAIEVSSISTVKNSTPIQNHIGSIRRTPTACKSCQSRRTKCTGGTPCLA</sequence>
<dbReference type="AlphaFoldDB" id="A0A9W9ISM4"/>
<dbReference type="SUPFAM" id="SSF57701">
    <property type="entry name" value="Zn2/Cys6 DNA-binding domain"/>
    <property type="match status" value="1"/>
</dbReference>
<dbReference type="GO" id="GO:0003677">
    <property type="term" value="F:DNA binding"/>
    <property type="evidence" value="ECO:0007669"/>
    <property type="project" value="UniProtKB-KW"/>
</dbReference>
<gene>
    <name evidence="5" type="ORF">N7492_000875</name>
</gene>
<keyword evidence="1" id="KW-0805">Transcription regulation</keyword>
<evidence type="ECO:0000256" key="2">
    <source>
        <dbReference type="ARBA" id="ARBA00023125"/>
    </source>
</evidence>
<dbReference type="Proteomes" id="UP001146351">
    <property type="component" value="Unassembled WGS sequence"/>
</dbReference>
<keyword evidence="3" id="KW-0804">Transcription</keyword>
<evidence type="ECO:0008006" key="7">
    <source>
        <dbReference type="Google" id="ProtNLM"/>
    </source>
</evidence>
<dbReference type="EMBL" id="JAPQKO010000001">
    <property type="protein sequence ID" value="KAJ5183259.1"/>
    <property type="molecule type" value="Genomic_DNA"/>
</dbReference>
<evidence type="ECO:0000256" key="1">
    <source>
        <dbReference type="ARBA" id="ARBA00023015"/>
    </source>
</evidence>
<reference evidence="5" key="2">
    <citation type="journal article" date="2023" name="IMA Fungus">
        <title>Comparative genomic study of the Penicillium genus elucidates a diverse pangenome and 15 lateral gene transfer events.</title>
        <authorList>
            <person name="Petersen C."/>
            <person name="Sorensen T."/>
            <person name="Nielsen M.R."/>
            <person name="Sondergaard T.E."/>
            <person name="Sorensen J.L."/>
            <person name="Fitzpatrick D.A."/>
            <person name="Frisvad J.C."/>
            <person name="Nielsen K.L."/>
        </authorList>
    </citation>
    <scope>NUCLEOTIDE SEQUENCE</scope>
    <source>
        <strain evidence="5">IBT 21917</strain>
    </source>
</reference>
<dbReference type="GO" id="GO:0000981">
    <property type="term" value="F:DNA-binding transcription factor activity, RNA polymerase II-specific"/>
    <property type="evidence" value="ECO:0007669"/>
    <property type="project" value="InterPro"/>
</dbReference>
<comment type="caution">
    <text evidence="5">The sequence shown here is derived from an EMBL/GenBank/DDBJ whole genome shotgun (WGS) entry which is preliminary data.</text>
</comment>
<dbReference type="GO" id="GO:0008270">
    <property type="term" value="F:zinc ion binding"/>
    <property type="evidence" value="ECO:0007669"/>
    <property type="project" value="InterPro"/>
</dbReference>
<keyword evidence="4" id="KW-0539">Nucleus</keyword>
<accession>A0A9W9ISM4</accession>
<evidence type="ECO:0000313" key="6">
    <source>
        <dbReference type="Proteomes" id="UP001146351"/>
    </source>
</evidence>
<protein>
    <recommendedName>
        <fullName evidence="7">Zn(2)-C6 fungal-type domain-containing protein</fullName>
    </recommendedName>
</protein>
<evidence type="ECO:0000256" key="4">
    <source>
        <dbReference type="ARBA" id="ARBA00023242"/>
    </source>
</evidence>
<keyword evidence="2" id="KW-0238">DNA-binding</keyword>
<evidence type="ECO:0000256" key="3">
    <source>
        <dbReference type="ARBA" id="ARBA00023163"/>
    </source>
</evidence>
<proteinExistence type="predicted"/>
<evidence type="ECO:0000313" key="5">
    <source>
        <dbReference type="EMBL" id="KAJ5183259.1"/>
    </source>
</evidence>
<organism evidence="5 6">
    <name type="scientific">Penicillium capsulatum</name>
    <dbReference type="NCBI Taxonomy" id="69766"/>
    <lineage>
        <taxon>Eukaryota</taxon>
        <taxon>Fungi</taxon>
        <taxon>Dikarya</taxon>
        <taxon>Ascomycota</taxon>
        <taxon>Pezizomycotina</taxon>
        <taxon>Eurotiomycetes</taxon>
        <taxon>Eurotiomycetidae</taxon>
        <taxon>Eurotiales</taxon>
        <taxon>Aspergillaceae</taxon>
        <taxon>Penicillium</taxon>
    </lineage>
</organism>
<reference evidence="5" key="1">
    <citation type="submission" date="2022-11" db="EMBL/GenBank/DDBJ databases">
        <authorList>
            <person name="Petersen C."/>
        </authorList>
    </citation>
    <scope>NUCLEOTIDE SEQUENCE</scope>
    <source>
        <strain evidence="5">IBT 21917</strain>
    </source>
</reference>
<name>A0A9W9ISM4_9EURO</name>
<dbReference type="InterPro" id="IPR036864">
    <property type="entry name" value="Zn2-C6_fun-type_DNA-bd_sf"/>
</dbReference>
<keyword evidence="6" id="KW-1185">Reference proteome</keyword>